<dbReference type="AlphaFoldDB" id="A0A0H5E820"/>
<organism evidence="8 9">
    <name type="scientific">Estrella lausannensis</name>
    <dbReference type="NCBI Taxonomy" id="483423"/>
    <lineage>
        <taxon>Bacteria</taxon>
        <taxon>Pseudomonadati</taxon>
        <taxon>Chlamydiota</taxon>
        <taxon>Chlamydiia</taxon>
        <taxon>Parachlamydiales</taxon>
        <taxon>Candidatus Criblamydiaceae</taxon>
        <taxon>Estrella</taxon>
    </lineage>
</organism>
<sequence length="293" mass="33666">MLKSMTAYGRSISENSIGQCTLEINCVNRRHLEVHLVLPKEFMRLEYLLRKRISERISRGNLTVKAGFKFHESAPFSVKPNMPLCRQHFEAWKSIAALIGKDEKEISLSLFQRDALFTLEEDEETLQKVEGLIVAALDKALEAMQAMMANEGKALTADIEARLDLLSRGLKEIEASATKASEKMRERLLAKISELLPLTEENHERVLREVCLFADRVDIAEEITRLKSHFLQFRETLLEPAQSQGKKLEFILQEMHREINTIGSKSQEISISKTVIEFKTEIERIREQLQNVE</sequence>
<dbReference type="Proteomes" id="UP000220251">
    <property type="component" value="Unassembled WGS sequence"/>
</dbReference>
<reference evidence="9" key="1">
    <citation type="submission" date="2015-06" db="EMBL/GenBank/DDBJ databases">
        <authorList>
            <person name="Bertelli C."/>
        </authorList>
    </citation>
    <scope>NUCLEOTIDE SEQUENCE [LARGE SCALE GENOMIC DNA]</scope>
    <source>
        <strain evidence="9">CRIB-30</strain>
    </source>
</reference>
<evidence type="ECO:0000256" key="2">
    <source>
        <dbReference type="ARBA" id="ARBA00022722"/>
    </source>
</evidence>
<dbReference type="GO" id="GO:0004521">
    <property type="term" value="F:RNA endonuclease activity"/>
    <property type="evidence" value="ECO:0007669"/>
    <property type="project" value="InterPro"/>
</dbReference>
<dbReference type="OrthoDB" id="9771229at2"/>
<evidence type="ECO:0000256" key="5">
    <source>
        <dbReference type="ARBA" id="ARBA00035648"/>
    </source>
</evidence>
<evidence type="ECO:0000259" key="6">
    <source>
        <dbReference type="Pfam" id="PF03755"/>
    </source>
</evidence>
<dbReference type="NCBIfam" id="TIGR00255">
    <property type="entry name" value="YicC/YloC family endoribonuclease"/>
    <property type="match status" value="1"/>
</dbReference>
<dbReference type="PANTHER" id="PTHR30636:SF3">
    <property type="entry name" value="UPF0701 PROTEIN YICC"/>
    <property type="match status" value="1"/>
</dbReference>
<dbReference type="RefSeq" id="WP_098039360.1">
    <property type="nucleotide sequence ID" value="NZ_CWGJ01000028.1"/>
</dbReference>
<gene>
    <name evidence="8" type="ORF">ELAC_2175</name>
</gene>
<protein>
    <recommendedName>
        <fullName evidence="10">YicC family protein</fullName>
    </recommendedName>
</protein>
<keyword evidence="4" id="KW-0378">Hydrolase</keyword>
<accession>A0A0H5E820</accession>
<dbReference type="InterPro" id="IPR013551">
    <property type="entry name" value="YicC-like_C"/>
</dbReference>
<keyword evidence="3" id="KW-0255">Endonuclease</keyword>
<dbReference type="Pfam" id="PF03755">
    <property type="entry name" value="YicC-like_N"/>
    <property type="match status" value="1"/>
</dbReference>
<dbReference type="PANTHER" id="PTHR30636">
    <property type="entry name" value="UPF0701 PROTEIN YICC"/>
    <property type="match status" value="1"/>
</dbReference>
<dbReference type="InterPro" id="IPR013527">
    <property type="entry name" value="YicC-like_N"/>
</dbReference>
<evidence type="ECO:0000313" key="8">
    <source>
        <dbReference type="EMBL" id="CRX39495.1"/>
    </source>
</evidence>
<evidence type="ECO:0000256" key="4">
    <source>
        <dbReference type="ARBA" id="ARBA00022801"/>
    </source>
</evidence>
<evidence type="ECO:0000313" key="9">
    <source>
        <dbReference type="Proteomes" id="UP000220251"/>
    </source>
</evidence>
<comment type="cofactor">
    <cofactor evidence="1">
        <name>a divalent metal cation</name>
        <dbReference type="ChEBI" id="CHEBI:60240"/>
    </cofactor>
</comment>
<dbReference type="GO" id="GO:0016787">
    <property type="term" value="F:hydrolase activity"/>
    <property type="evidence" value="ECO:0007669"/>
    <property type="project" value="UniProtKB-KW"/>
</dbReference>
<feature type="domain" description="Endoribonuclease YicC-like C-terminal" evidence="7">
    <location>
        <begin position="173"/>
        <end position="293"/>
    </location>
</feature>
<feature type="domain" description="Endoribonuclease YicC-like N-terminal" evidence="6">
    <location>
        <begin position="2"/>
        <end position="156"/>
    </location>
</feature>
<comment type="similarity">
    <text evidence="5">Belongs to the YicC/YloC family.</text>
</comment>
<evidence type="ECO:0000256" key="1">
    <source>
        <dbReference type="ARBA" id="ARBA00001968"/>
    </source>
</evidence>
<dbReference type="Pfam" id="PF08340">
    <property type="entry name" value="YicC-like_C"/>
    <property type="match status" value="1"/>
</dbReference>
<keyword evidence="9" id="KW-1185">Reference proteome</keyword>
<keyword evidence="2" id="KW-0540">Nuclease</keyword>
<evidence type="ECO:0000259" key="7">
    <source>
        <dbReference type="Pfam" id="PF08340"/>
    </source>
</evidence>
<evidence type="ECO:0000256" key="3">
    <source>
        <dbReference type="ARBA" id="ARBA00022759"/>
    </source>
</evidence>
<proteinExistence type="inferred from homology"/>
<dbReference type="InterPro" id="IPR005229">
    <property type="entry name" value="YicC/YloC-like"/>
</dbReference>
<evidence type="ECO:0008006" key="10">
    <source>
        <dbReference type="Google" id="ProtNLM"/>
    </source>
</evidence>
<name>A0A0H5E820_9BACT</name>
<dbReference type="EMBL" id="CWGJ01000028">
    <property type="protein sequence ID" value="CRX39495.1"/>
    <property type="molecule type" value="Genomic_DNA"/>
</dbReference>